<feature type="compositionally biased region" description="Basic and acidic residues" evidence="1">
    <location>
        <begin position="173"/>
        <end position="199"/>
    </location>
</feature>
<proteinExistence type="predicted"/>
<dbReference type="EMBL" id="GL380175">
    <property type="protein sequence ID" value="EGT49085.1"/>
    <property type="molecule type" value="Genomic_DNA"/>
</dbReference>
<gene>
    <name evidence="2" type="ORF">CAEBREN_29995</name>
</gene>
<evidence type="ECO:0000313" key="2">
    <source>
        <dbReference type="EMBL" id="EGT49085.1"/>
    </source>
</evidence>
<accession>G0PAB6</accession>
<dbReference type="Proteomes" id="UP000008068">
    <property type="component" value="Unassembled WGS sequence"/>
</dbReference>
<feature type="region of interest" description="Disordered" evidence="1">
    <location>
        <begin position="89"/>
        <end position="398"/>
    </location>
</feature>
<dbReference type="STRING" id="135651.G0PAB6"/>
<name>G0PAB6_CAEBE</name>
<dbReference type="eggNOG" id="ENOG502QTCV">
    <property type="taxonomic scope" value="Eukaryota"/>
</dbReference>
<organism evidence="3">
    <name type="scientific">Caenorhabditis brenneri</name>
    <name type="common">Nematode worm</name>
    <dbReference type="NCBI Taxonomy" id="135651"/>
    <lineage>
        <taxon>Eukaryota</taxon>
        <taxon>Metazoa</taxon>
        <taxon>Ecdysozoa</taxon>
        <taxon>Nematoda</taxon>
        <taxon>Chromadorea</taxon>
        <taxon>Rhabditida</taxon>
        <taxon>Rhabditina</taxon>
        <taxon>Rhabditomorpha</taxon>
        <taxon>Rhabditoidea</taxon>
        <taxon>Rhabditidae</taxon>
        <taxon>Peloderinae</taxon>
        <taxon>Caenorhabditis</taxon>
    </lineage>
</organism>
<feature type="compositionally biased region" description="Basic and acidic residues" evidence="1">
    <location>
        <begin position="339"/>
        <end position="360"/>
    </location>
</feature>
<keyword evidence="3" id="KW-1185">Reference proteome</keyword>
<protein>
    <submittedName>
        <fullName evidence="2">Uncharacterized protein</fullName>
    </submittedName>
</protein>
<evidence type="ECO:0000256" key="1">
    <source>
        <dbReference type="SAM" id="MobiDB-lite"/>
    </source>
</evidence>
<feature type="compositionally biased region" description="Basic and acidic residues" evidence="1">
    <location>
        <begin position="216"/>
        <end position="229"/>
    </location>
</feature>
<feature type="compositionally biased region" description="Gly residues" evidence="1">
    <location>
        <begin position="200"/>
        <end position="214"/>
    </location>
</feature>
<evidence type="ECO:0000313" key="3">
    <source>
        <dbReference type="Proteomes" id="UP000008068"/>
    </source>
</evidence>
<feature type="compositionally biased region" description="Acidic residues" evidence="1">
    <location>
        <begin position="112"/>
        <end position="127"/>
    </location>
</feature>
<feature type="compositionally biased region" description="Basic and acidic residues" evidence="1">
    <location>
        <begin position="237"/>
        <end position="256"/>
    </location>
</feature>
<dbReference type="HOGENOM" id="CLU_015332_1_0_1"/>
<dbReference type="InParanoid" id="G0PAB6"/>
<dbReference type="AlphaFoldDB" id="G0PAB6"/>
<reference evidence="3" key="1">
    <citation type="submission" date="2011-07" db="EMBL/GenBank/DDBJ databases">
        <authorList>
            <consortium name="Caenorhabditis brenneri Sequencing and Analysis Consortium"/>
            <person name="Wilson R.K."/>
        </authorList>
    </citation>
    <scope>NUCLEOTIDE SEQUENCE [LARGE SCALE GENOMIC DNA]</scope>
    <source>
        <strain evidence="3">PB2801</strain>
    </source>
</reference>
<feature type="compositionally biased region" description="Basic and acidic residues" evidence="1">
    <location>
        <begin position="299"/>
        <end position="311"/>
    </location>
</feature>
<sequence length="569" mass="63127">MVALTDLVYPHSFVNVGKPLHYWIHFKSNRNPIRITFPSAHYKDVTQIIHTLNQVVRLKRSAAEPFMKDSKVKRQVAEDEEEDILSIVEEEEEETTTQVPTVAPVTTKPETTEEDDLVDFVNEEEDTKEVVQEPPGVPKPVAPGKEGTTSGPVVPQREEIRENQQDGLAGHLDTTKSVKKETEKKTEGVEGDGGDKEKGGAGGGAPTERGGVGGASKKDSKEKPKEKGGEGGGIQAEQEKPPKKKDKETPAEKETPEEGGVTKASEPVEGGRNTAEQGPAGGVTKNTAEQGPAGGVTKNESKENPSEKESTEDVTNVSEPSGGGRNTAEQGPVGGVPKNESKEEKKPTEENKAEEDGMKPDEEDDEDLIDLVNKDEEEKEVKKEEVKKENDQTDEDSIRVVNEDLAQKEAEERARHLKEESDKLEAEQELIDIVNQEQEITEARFTYFNLAQDVLNRPYDPTTYRELLEEFEKLRSLVSIDDPSFNPREYFDFSEENGRIKVNFLHSDIRFLEFDKGCSYFLGFTDTIVRNTHVAPHKVDLFGDVSVIYLYSDVVEPIILSLAQANMVL</sequence>
<feature type="compositionally biased region" description="Low complexity" evidence="1">
    <location>
        <begin position="96"/>
        <end position="109"/>
    </location>
</feature>
<feature type="compositionally biased region" description="Basic and acidic residues" evidence="1">
    <location>
        <begin position="372"/>
        <end position="398"/>
    </location>
</feature>